<dbReference type="PANTHER" id="PTHR40065">
    <property type="entry name" value="RNA-BINDING PROTEIN YHBY"/>
    <property type="match status" value="1"/>
</dbReference>
<evidence type="ECO:0000313" key="5">
    <source>
        <dbReference type="Proteomes" id="UP000824175"/>
    </source>
</evidence>
<comment type="caution">
    <text evidence="4">The sequence shown here is derived from an EMBL/GenBank/DDBJ whole genome shotgun (WGS) entry which is preliminary data.</text>
</comment>
<dbReference type="PANTHER" id="PTHR40065:SF3">
    <property type="entry name" value="RNA-BINDING PROTEIN YHBY"/>
    <property type="match status" value="1"/>
</dbReference>
<evidence type="ECO:0000259" key="3">
    <source>
        <dbReference type="PROSITE" id="PS51295"/>
    </source>
</evidence>
<protein>
    <submittedName>
        <fullName evidence="4">Ribosome assembly RNA-binding protein YhbY</fullName>
    </submittedName>
</protein>
<evidence type="ECO:0000256" key="1">
    <source>
        <dbReference type="ARBA" id="ARBA00022884"/>
    </source>
</evidence>
<dbReference type="InterPro" id="IPR001890">
    <property type="entry name" value="RNA-binding_CRM"/>
</dbReference>
<dbReference type="PROSITE" id="PS51295">
    <property type="entry name" value="CRM"/>
    <property type="match status" value="1"/>
</dbReference>
<dbReference type="EMBL" id="DVMJ01000097">
    <property type="protein sequence ID" value="HIU14570.1"/>
    <property type="molecule type" value="Genomic_DNA"/>
</dbReference>
<dbReference type="NCBIfam" id="TIGR00253">
    <property type="entry name" value="RNA_bind_YhbY"/>
    <property type="match status" value="1"/>
</dbReference>
<accession>A0A9D1HPT2</accession>
<sequence>MLTGKQKRYLRSIAHKIPATFQVGKDGVSDKMIDAIRLGLQANELVKIKVLDNCTEELNQVALDLSAGTKADIVQIIGHTIILYLESPKAIYPLP</sequence>
<dbReference type="Pfam" id="PF01985">
    <property type="entry name" value="CRS1_YhbY"/>
    <property type="match status" value="1"/>
</dbReference>
<dbReference type="SMART" id="SM01103">
    <property type="entry name" value="CRS1_YhbY"/>
    <property type="match status" value="1"/>
</dbReference>
<name>A0A9D1HPT2_9FIRM</name>
<reference evidence="4" key="2">
    <citation type="journal article" date="2021" name="PeerJ">
        <title>Extensive microbial diversity within the chicken gut microbiome revealed by metagenomics and culture.</title>
        <authorList>
            <person name="Gilroy R."/>
            <person name="Ravi A."/>
            <person name="Getino M."/>
            <person name="Pursley I."/>
            <person name="Horton D.L."/>
            <person name="Alikhan N.F."/>
            <person name="Baker D."/>
            <person name="Gharbi K."/>
            <person name="Hall N."/>
            <person name="Watson M."/>
            <person name="Adriaenssens E.M."/>
            <person name="Foster-Nyarko E."/>
            <person name="Jarju S."/>
            <person name="Secka A."/>
            <person name="Antonio M."/>
            <person name="Oren A."/>
            <person name="Chaudhuri R.R."/>
            <person name="La Ragione R."/>
            <person name="Hildebrand F."/>
            <person name="Pallen M.J."/>
        </authorList>
    </citation>
    <scope>NUCLEOTIDE SEQUENCE</scope>
    <source>
        <strain evidence="4">CHK195-11698</strain>
    </source>
</reference>
<reference evidence="4" key="1">
    <citation type="submission" date="2020-10" db="EMBL/GenBank/DDBJ databases">
        <authorList>
            <person name="Gilroy R."/>
        </authorList>
    </citation>
    <scope>NUCLEOTIDE SEQUENCE</scope>
    <source>
        <strain evidence="4">CHK195-11698</strain>
    </source>
</reference>
<dbReference type="Proteomes" id="UP000824175">
    <property type="component" value="Unassembled WGS sequence"/>
</dbReference>
<keyword evidence="1 2" id="KW-0694">RNA-binding</keyword>
<proteinExistence type="predicted"/>
<evidence type="ECO:0000313" key="4">
    <source>
        <dbReference type="EMBL" id="HIU14570.1"/>
    </source>
</evidence>
<dbReference type="InterPro" id="IPR035920">
    <property type="entry name" value="YhbY-like_sf"/>
</dbReference>
<dbReference type="InterPro" id="IPR017924">
    <property type="entry name" value="RNA-binding_YhbY"/>
</dbReference>
<organism evidence="4 5">
    <name type="scientific">Candidatus Fimiplasma intestinipullorum</name>
    <dbReference type="NCBI Taxonomy" id="2840825"/>
    <lineage>
        <taxon>Bacteria</taxon>
        <taxon>Bacillati</taxon>
        <taxon>Bacillota</taxon>
        <taxon>Clostridia</taxon>
        <taxon>Eubacteriales</taxon>
        <taxon>Candidatus Fimiplasma</taxon>
    </lineage>
</organism>
<feature type="domain" description="CRM" evidence="3">
    <location>
        <begin position="1"/>
        <end position="95"/>
    </location>
</feature>
<dbReference type="InterPro" id="IPR051925">
    <property type="entry name" value="RNA-binding_domain"/>
</dbReference>
<dbReference type="GO" id="GO:0003723">
    <property type="term" value="F:RNA binding"/>
    <property type="evidence" value="ECO:0007669"/>
    <property type="project" value="UniProtKB-UniRule"/>
</dbReference>
<dbReference type="AlphaFoldDB" id="A0A9D1HPT2"/>
<dbReference type="SUPFAM" id="SSF75471">
    <property type="entry name" value="YhbY-like"/>
    <property type="match status" value="1"/>
</dbReference>
<evidence type="ECO:0000256" key="2">
    <source>
        <dbReference type="PROSITE-ProRule" id="PRU00626"/>
    </source>
</evidence>
<dbReference type="Gene3D" id="3.30.110.60">
    <property type="entry name" value="YhbY-like"/>
    <property type="match status" value="1"/>
</dbReference>
<gene>
    <name evidence="4" type="primary">yhbY</name>
    <name evidence="4" type="ORF">IAD15_10980</name>
</gene>